<sequence length="105" mass="11527">MTNKKFTNEGNSYSPAEIVAYWAGYGCRTCWLLRTVNSLGENLLVLLDEENGVYEEMASRLDAPDMKDWSVQLSGTALTFSSLPAGAVEIDLSIPAEAAFKMDLL</sequence>
<dbReference type="AlphaFoldDB" id="A0AAJ1D2Z9"/>
<accession>A0AAJ1D2Z9</accession>
<organism evidence="1 2">
    <name type="scientific">Pantoea ananas</name>
    <name type="common">Erwinia uredovora</name>
    <dbReference type="NCBI Taxonomy" id="553"/>
    <lineage>
        <taxon>Bacteria</taxon>
        <taxon>Pseudomonadati</taxon>
        <taxon>Pseudomonadota</taxon>
        <taxon>Gammaproteobacteria</taxon>
        <taxon>Enterobacterales</taxon>
        <taxon>Erwiniaceae</taxon>
        <taxon>Pantoea</taxon>
    </lineage>
</organism>
<evidence type="ECO:0000313" key="1">
    <source>
        <dbReference type="EMBL" id="MCW0346225.1"/>
    </source>
</evidence>
<dbReference type="RefSeq" id="WP_028722247.1">
    <property type="nucleotide sequence ID" value="NZ_JANFVX010000025.1"/>
</dbReference>
<gene>
    <name evidence="1" type="ORF">NB703_004318</name>
</gene>
<dbReference type="Proteomes" id="UP001208888">
    <property type="component" value="Unassembled WGS sequence"/>
</dbReference>
<comment type="caution">
    <text evidence="1">The sequence shown here is derived from an EMBL/GenBank/DDBJ whole genome shotgun (WGS) entry which is preliminary data.</text>
</comment>
<reference evidence="1" key="1">
    <citation type="submission" date="2022-06" db="EMBL/GenBank/DDBJ databases">
        <title>Dynamics of rice microbiomes reveals core vertical transmitted seed endophytes.</title>
        <authorList>
            <person name="Liao K."/>
            <person name="Zhang X."/>
        </authorList>
    </citation>
    <scope>NUCLEOTIDE SEQUENCE</scope>
    <source>
        <strain evidence="1">JT1-17</strain>
    </source>
</reference>
<protein>
    <submittedName>
        <fullName evidence="1">Uncharacterized protein</fullName>
    </submittedName>
</protein>
<proteinExistence type="predicted"/>
<evidence type="ECO:0000313" key="2">
    <source>
        <dbReference type="Proteomes" id="UP001208888"/>
    </source>
</evidence>
<dbReference type="EMBL" id="JANFVX010000025">
    <property type="protein sequence ID" value="MCW0346225.1"/>
    <property type="molecule type" value="Genomic_DNA"/>
</dbReference>
<name>A0AAJ1D2Z9_PANAN</name>